<keyword evidence="2" id="KW-0418">Kinase</keyword>
<dbReference type="InterPro" id="IPR018163">
    <property type="entry name" value="Thr/Ala-tRNA-synth_IIc_edit"/>
</dbReference>
<evidence type="ECO:0000259" key="1">
    <source>
        <dbReference type="Pfam" id="PF00485"/>
    </source>
</evidence>
<evidence type="ECO:0000313" key="3">
    <source>
        <dbReference type="Proteomes" id="UP000294830"/>
    </source>
</evidence>
<dbReference type="Gene3D" id="3.30.980.10">
    <property type="entry name" value="Threonyl-trna Synthetase, Chain A, domain 2"/>
    <property type="match status" value="1"/>
</dbReference>
<dbReference type="SUPFAM" id="SSF55186">
    <property type="entry name" value="ThrRS/AlaRS common domain"/>
    <property type="match status" value="1"/>
</dbReference>
<dbReference type="CDD" id="cd02028">
    <property type="entry name" value="UMPK_like"/>
    <property type="match status" value="1"/>
</dbReference>
<dbReference type="GO" id="GO:0005524">
    <property type="term" value="F:ATP binding"/>
    <property type="evidence" value="ECO:0007669"/>
    <property type="project" value="InterPro"/>
</dbReference>
<sequence>MPNKIEIVLDNIGAKALIEPGMSLLDIAKSHYVTLKHPVLGAFVNNKIKELSYRIYSPKTVRFIDITHQAGRRMYERSLFFVLNKAIKDVLPSKQLRIEHSISKGYYCEIEGMEGVDLEIVMAILDRMKEIIDADLPFNRIKMLTEEAIPLFEAEGLNQKVKLLKTKPKLYTSVYQLDETIDYYYEELVPSTGFLTNFDLVKYFEGMLLMTPKKDNPEKLEDIVLQNKMFDVFQEQKDWLKIIDAETIGDLNQTILEGNGGELIKVAEALHEKKVAQIADLIFNRKEVHLALISGPSSSGKTTFSKRLAVQLRVLGLKPVTISMDNYFVDREHTPKDENGNYDFESIYAVDIKQFNTDLTALMNGDTVAIPSFNFETGQRIYKGHKLKIDNNSIIIVEGIHALNPMLTSMIDEKKKFKIYLSALTSISMDRHNHVPTTDNRLIRRIVRDARYRNYSAFETIKRWPSVRSGEEKNIFPYQEFADVMFNSALLYELAVLKQHAEPLLREVPPTTYEYAEAHRLLKFLSYFVPLLEEEIPPTSILREFLGGSSFSF</sequence>
<dbReference type="FunFam" id="3.40.50.300:FF:001230">
    <property type="entry name" value="Phosphoribulokinase/uridine kinase family protein"/>
    <property type="match status" value="1"/>
</dbReference>
<dbReference type="Proteomes" id="UP000294830">
    <property type="component" value="Unassembled WGS sequence"/>
</dbReference>
<evidence type="ECO:0000313" key="2">
    <source>
        <dbReference type="EMBL" id="TCN70152.1"/>
    </source>
</evidence>
<dbReference type="Pfam" id="PF00485">
    <property type="entry name" value="PRK"/>
    <property type="match status" value="1"/>
</dbReference>
<dbReference type="InterPro" id="IPR006083">
    <property type="entry name" value="PRK/URK"/>
</dbReference>
<protein>
    <submittedName>
        <fullName evidence="2">Uridine kinase</fullName>
    </submittedName>
</protein>
<accession>A0A4R2ERU7</accession>
<dbReference type="PANTHER" id="PTHR10285">
    <property type="entry name" value="URIDINE KINASE"/>
    <property type="match status" value="1"/>
</dbReference>
<name>A0A4R2ERU7_9BACT</name>
<keyword evidence="2" id="KW-0808">Transferase</keyword>
<dbReference type="SUPFAM" id="SSF52540">
    <property type="entry name" value="P-loop containing nucleoside triphosphate hydrolases"/>
    <property type="match status" value="1"/>
</dbReference>
<dbReference type="GO" id="GO:0016301">
    <property type="term" value="F:kinase activity"/>
    <property type="evidence" value="ECO:0007669"/>
    <property type="project" value="UniProtKB-KW"/>
</dbReference>
<reference evidence="2 3" key="1">
    <citation type="submission" date="2019-03" db="EMBL/GenBank/DDBJ databases">
        <title>Genomic Encyclopedia of Archaeal and Bacterial Type Strains, Phase II (KMG-II): from individual species to whole genera.</title>
        <authorList>
            <person name="Goeker M."/>
        </authorList>
    </citation>
    <scope>NUCLEOTIDE SEQUENCE [LARGE SCALE GENOMIC DNA]</scope>
    <source>
        <strain evidence="2 3">RL-C</strain>
    </source>
</reference>
<dbReference type="EMBL" id="SLWB01000004">
    <property type="protein sequence ID" value="TCN70152.1"/>
    <property type="molecule type" value="Genomic_DNA"/>
</dbReference>
<organism evidence="2 3">
    <name type="scientific">Acetobacteroides hydrogenigenes</name>
    <dbReference type="NCBI Taxonomy" id="979970"/>
    <lineage>
        <taxon>Bacteria</taxon>
        <taxon>Pseudomonadati</taxon>
        <taxon>Bacteroidota</taxon>
        <taxon>Bacteroidia</taxon>
        <taxon>Bacteroidales</taxon>
        <taxon>Rikenellaceae</taxon>
        <taxon>Acetobacteroides</taxon>
    </lineage>
</organism>
<dbReference type="AlphaFoldDB" id="A0A4R2ERU7"/>
<gene>
    <name evidence="2" type="ORF">CLV25_104107</name>
</gene>
<dbReference type="RefSeq" id="WP_131838709.1">
    <property type="nucleotide sequence ID" value="NZ_SLWB01000004.1"/>
</dbReference>
<feature type="domain" description="Phosphoribulokinase/uridine kinase" evidence="1">
    <location>
        <begin position="293"/>
        <end position="488"/>
    </location>
</feature>
<dbReference type="InterPro" id="IPR027417">
    <property type="entry name" value="P-loop_NTPase"/>
</dbReference>
<proteinExistence type="predicted"/>
<keyword evidence="3" id="KW-1185">Reference proteome</keyword>
<dbReference type="OrthoDB" id="9764644at2"/>
<dbReference type="Gene3D" id="3.40.50.300">
    <property type="entry name" value="P-loop containing nucleotide triphosphate hydrolases"/>
    <property type="match status" value="1"/>
</dbReference>
<comment type="caution">
    <text evidence="2">The sequence shown here is derived from an EMBL/GenBank/DDBJ whole genome shotgun (WGS) entry which is preliminary data.</text>
</comment>